<keyword evidence="1" id="KW-0812">Transmembrane</keyword>
<sequence>MKAERLFRILGLVDESLVEEAVSASSPAAVQRRHPWRRLAAAAACLAVICGGVFLAGTFRMGGSTGEADGGSVPGESGDGHNAGTTFMSYAGPVFPLTTAETDTGLTAERTVTWDFAPGTYQDGSPRQWGAQVTDDYVLTNPTEADVTVTALYPFAGSLADLGTIAPAVSADGVQAEATLYAGAYAGGFRDAGVDDGSTWNLAPPASWEDYAALLESGDYLAQALGAAPVLDIPVTVYRFSDFQAPHEEYDAATQAVEFTIDPEQTTILSYGFNGLSLDDETGWRRYDYFVPDGIRSESELKLLVVLGADIGDYTLQGYANGACEEAIGGVSCTVTRQETTLDAVLTELCQAELHDSGQSAQWPGLDQLPIPLYQRAVTEALLTSGLLADTPADRYTDGRLDDFLWDVLVQERVLYLAFPVTVPAGGSVTVSAELWKAPSYDYGCSGSENVGLQGYDLVTSLGSALDFTGQTAALVNTDTIEIVRQNLGFDLENGVTEVAMDLTEPHYYLEIRPLEE</sequence>
<protein>
    <submittedName>
        <fullName evidence="2">Uncharacterized protein</fullName>
    </submittedName>
</protein>
<proteinExistence type="predicted"/>
<organism evidence="2 3">
    <name type="scientific">Candidatus Oscillibacter excrementigallinarum</name>
    <dbReference type="NCBI Taxonomy" id="2838716"/>
    <lineage>
        <taxon>Bacteria</taxon>
        <taxon>Bacillati</taxon>
        <taxon>Bacillota</taxon>
        <taxon>Clostridia</taxon>
        <taxon>Eubacteriales</taxon>
        <taxon>Oscillospiraceae</taxon>
        <taxon>Oscillibacter</taxon>
    </lineage>
</organism>
<name>A0A9D2RRS5_9FIRM</name>
<gene>
    <name evidence="2" type="ORF">H9787_08075</name>
</gene>
<reference evidence="2" key="2">
    <citation type="submission" date="2021-04" db="EMBL/GenBank/DDBJ databases">
        <authorList>
            <person name="Gilroy R."/>
        </authorList>
    </citation>
    <scope>NUCLEOTIDE SEQUENCE</scope>
    <source>
        <strain evidence="2">ChiBcec18-1249</strain>
    </source>
</reference>
<evidence type="ECO:0000313" key="3">
    <source>
        <dbReference type="Proteomes" id="UP000823824"/>
    </source>
</evidence>
<keyword evidence="1" id="KW-1133">Transmembrane helix</keyword>
<dbReference type="EMBL" id="DWZJ01000069">
    <property type="protein sequence ID" value="HJB13655.1"/>
    <property type="molecule type" value="Genomic_DNA"/>
</dbReference>
<reference evidence="2" key="1">
    <citation type="journal article" date="2021" name="PeerJ">
        <title>Extensive microbial diversity within the chicken gut microbiome revealed by metagenomics and culture.</title>
        <authorList>
            <person name="Gilroy R."/>
            <person name="Ravi A."/>
            <person name="Getino M."/>
            <person name="Pursley I."/>
            <person name="Horton D.L."/>
            <person name="Alikhan N.F."/>
            <person name="Baker D."/>
            <person name="Gharbi K."/>
            <person name="Hall N."/>
            <person name="Watson M."/>
            <person name="Adriaenssens E.M."/>
            <person name="Foster-Nyarko E."/>
            <person name="Jarju S."/>
            <person name="Secka A."/>
            <person name="Antonio M."/>
            <person name="Oren A."/>
            <person name="Chaudhuri R.R."/>
            <person name="La Ragione R."/>
            <person name="Hildebrand F."/>
            <person name="Pallen M.J."/>
        </authorList>
    </citation>
    <scope>NUCLEOTIDE SEQUENCE</scope>
    <source>
        <strain evidence="2">ChiBcec18-1249</strain>
    </source>
</reference>
<dbReference type="AlphaFoldDB" id="A0A9D2RRS5"/>
<evidence type="ECO:0000313" key="2">
    <source>
        <dbReference type="EMBL" id="HJB13655.1"/>
    </source>
</evidence>
<feature type="transmembrane region" description="Helical" evidence="1">
    <location>
        <begin position="39"/>
        <end position="59"/>
    </location>
</feature>
<dbReference type="Proteomes" id="UP000823824">
    <property type="component" value="Unassembled WGS sequence"/>
</dbReference>
<accession>A0A9D2RRS5</accession>
<keyword evidence="1" id="KW-0472">Membrane</keyword>
<comment type="caution">
    <text evidence="2">The sequence shown here is derived from an EMBL/GenBank/DDBJ whole genome shotgun (WGS) entry which is preliminary data.</text>
</comment>
<evidence type="ECO:0000256" key="1">
    <source>
        <dbReference type="SAM" id="Phobius"/>
    </source>
</evidence>